<keyword evidence="11" id="KW-1185">Reference proteome</keyword>
<evidence type="ECO:0000256" key="5">
    <source>
        <dbReference type="ARBA" id="ARBA00023125"/>
    </source>
</evidence>
<keyword evidence="4" id="KW-0805">Transcription regulation</keyword>
<keyword evidence="6" id="KW-0804">Transcription</keyword>
<dbReference type="PaxDb" id="214684-Q5KG07"/>
<dbReference type="GeneID" id="3257761"/>
<feature type="region of interest" description="Disordered" evidence="8">
    <location>
        <begin position="1"/>
        <end position="20"/>
    </location>
</feature>
<name>Q5KG07_CRYD1</name>
<evidence type="ECO:0000256" key="8">
    <source>
        <dbReference type="SAM" id="MobiDB-lite"/>
    </source>
</evidence>
<dbReference type="GO" id="GO:0000981">
    <property type="term" value="F:DNA-binding transcription factor activity, RNA polymerase II-specific"/>
    <property type="evidence" value="ECO:0007669"/>
    <property type="project" value="InterPro"/>
</dbReference>
<dbReference type="Pfam" id="PF04082">
    <property type="entry name" value="Fungal_trans"/>
    <property type="match status" value="1"/>
</dbReference>
<comment type="subcellular location">
    <subcellularLocation>
        <location evidence="1">Nucleus</location>
    </subcellularLocation>
</comment>
<dbReference type="VEuPathDB" id="FungiDB:CNE05300"/>
<evidence type="ECO:0000256" key="7">
    <source>
        <dbReference type="ARBA" id="ARBA00023242"/>
    </source>
</evidence>
<evidence type="ECO:0000259" key="9">
    <source>
        <dbReference type="PROSITE" id="PS50048"/>
    </source>
</evidence>
<evidence type="ECO:0000256" key="2">
    <source>
        <dbReference type="ARBA" id="ARBA00022723"/>
    </source>
</evidence>
<dbReference type="SMART" id="SM00066">
    <property type="entry name" value="GAL4"/>
    <property type="match status" value="1"/>
</dbReference>
<reference evidence="10" key="3">
    <citation type="submission" date="2015-11" db="EMBL/GenBank/DDBJ databases">
        <authorList>
            <person name="Janbon G."/>
            <person name="Paulet D."/>
            <person name="Chon C.C."/>
            <person name="Mornico D."/>
        </authorList>
    </citation>
    <scope>NUCLEOTIDE SEQUENCE</scope>
    <source>
        <strain evidence="10">JEC21</strain>
    </source>
</reference>
<dbReference type="KEGG" id="cne:CNE05300"/>
<reference evidence="10" key="1">
    <citation type="submission" date="2004-05" db="EMBL/GenBank/DDBJ databases">
        <authorList>
            <person name="Loftus B."/>
            <person name="Amedeo P."/>
            <person name="Roncaglia P."/>
            <person name="Vamathevan J."/>
            <person name="Utterback T."/>
            <person name="Van Aken S."/>
            <person name="Fraser C."/>
        </authorList>
    </citation>
    <scope>NUCLEOTIDE SEQUENCE</scope>
    <source>
        <strain evidence="10">JEC21</strain>
    </source>
</reference>
<dbReference type="InterPro" id="IPR007219">
    <property type="entry name" value="XnlR_reg_dom"/>
</dbReference>
<dbReference type="Pfam" id="PF00172">
    <property type="entry name" value="Zn_clus"/>
    <property type="match status" value="1"/>
</dbReference>
<dbReference type="HOGENOM" id="CLU_393302_0_0_1"/>
<dbReference type="PROSITE" id="PS00463">
    <property type="entry name" value="ZN2_CY6_FUNGAL_1"/>
    <property type="match status" value="1"/>
</dbReference>
<dbReference type="GO" id="GO:0006351">
    <property type="term" value="P:DNA-templated transcription"/>
    <property type="evidence" value="ECO:0007669"/>
    <property type="project" value="InterPro"/>
</dbReference>
<dbReference type="CDD" id="cd00067">
    <property type="entry name" value="GAL4"/>
    <property type="match status" value="1"/>
</dbReference>
<protein>
    <submittedName>
        <fullName evidence="10">Expressed protein</fullName>
    </submittedName>
</protein>
<keyword evidence="7" id="KW-0539">Nucleus</keyword>
<dbReference type="PANTHER" id="PTHR31313">
    <property type="entry name" value="TY1 ENHANCER ACTIVATOR"/>
    <property type="match status" value="1"/>
</dbReference>
<dbReference type="EMBL" id="AE017345">
    <property type="protein sequence ID" value="AAW43864.2"/>
    <property type="molecule type" value="Genomic_DNA"/>
</dbReference>
<dbReference type="InterPro" id="IPR001138">
    <property type="entry name" value="Zn2Cys6_DnaBD"/>
</dbReference>
<keyword evidence="2" id="KW-0479">Metal-binding</keyword>
<evidence type="ECO:0000256" key="4">
    <source>
        <dbReference type="ARBA" id="ARBA00023015"/>
    </source>
</evidence>
<dbReference type="GO" id="GO:0008270">
    <property type="term" value="F:zinc ion binding"/>
    <property type="evidence" value="ECO:0007669"/>
    <property type="project" value="InterPro"/>
</dbReference>
<feature type="region of interest" description="Disordered" evidence="8">
    <location>
        <begin position="86"/>
        <end position="105"/>
    </location>
</feature>
<evidence type="ECO:0000256" key="3">
    <source>
        <dbReference type="ARBA" id="ARBA00022833"/>
    </source>
</evidence>
<dbReference type="AlphaFoldDB" id="Q5KG07"/>
<sequence length="821" mass="90088">MDTTDSTDAAAGPSKRRRANVGKACLNCRKRKAKCTGQPPSCQTCQLYNDECKWGEDDDGRKPASRQFVQSLKNRIKSLEAALEARGQLVPSPGDEGHDESDNEEEMVDRVSQAMLHLQIGMDGEQVHYHGPTSAYAHLSVAPILRDVPSGLMGGLSDFRRFLPPINISAPQHALALDRFFRFFASWGMRTVPNLFHRDLALAINAPSSAPPPRTTYYSPMLHNCILAIALMFMDDQYLRDPATRKLLADEAVKYMEIELPRPTLATVQALALRSSYHSTLGDHTVGWTYFGLAERAAQSLGLNVDSSPLVKNGRMSEAEMLLRNNTWWTIFIQDQCWSVYIGRPHSMQDHNTPLPLVDPSLDAVPWTWTELSSGETTTPPQDCMLSSAFVETAKLSLIMQKVMTTLYSLRSDASRLQRDGAISELSLALDTWREQLPPNLVLTGHSNRNALPHVIMLQLAWEWLVILCYRSYYRFSVRSGSRAEPEGISAVAVKRCDRSAARINSLLRAYHNRFNLRFSPPTLLNVAFTAGTTHLLAAVHHRSIRIRAEALASANECVELLRLVAVSWPAARDKADILGGLVTEYLPTETMLSRLDLLSRLNGTTAGTTAAPAASTPTSDPLFDFFQQPATDIAPPSPSPLQQVLPSSSPVQSPQFQSIPFLPPLTQADYQVQPVPTLSSSLSMSGMSQQPAPAWMSQSPTVDNPLIPTEIPMFDQNLFSGIPREDAESFLRALLAHITLPPAQAGSLPTAPHQATAPGSFFSQIYPNNAAYGQSPPNAWPIPCDTSGSAVADTTIGHMQTPAAPDLADDQEWANFFGAG</sequence>
<dbReference type="STRING" id="214684.Q5KG07"/>
<dbReference type="SMART" id="SM00906">
    <property type="entry name" value="Fungal_trans"/>
    <property type="match status" value="1"/>
</dbReference>
<dbReference type="Proteomes" id="UP000002149">
    <property type="component" value="Chromosome 5"/>
</dbReference>
<dbReference type="GO" id="GO:0005634">
    <property type="term" value="C:nucleus"/>
    <property type="evidence" value="ECO:0007669"/>
    <property type="project" value="UniProtKB-SubCell"/>
</dbReference>
<dbReference type="Gene3D" id="4.10.240.10">
    <property type="entry name" value="Zn(2)-C6 fungal-type DNA-binding domain"/>
    <property type="match status" value="1"/>
</dbReference>
<dbReference type="RefSeq" id="XP_024512976.1">
    <property type="nucleotide sequence ID" value="XM_024657311.1"/>
</dbReference>
<dbReference type="InParanoid" id="Q5KG07"/>
<dbReference type="InterPro" id="IPR051615">
    <property type="entry name" value="Transcr_Regulatory_Elem"/>
</dbReference>
<evidence type="ECO:0000313" key="11">
    <source>
        <dbReference type="Proteomes" id="UP000002149"/>
    </source>
</evidence>
<reference evidence="10" key="2">
    <citation type="journal article" date="2005" name="Science">
        <title>The genome of the basidiomycetous yeast and human pathogen Cryptococcus neoformans.</title>
        <authorList>
            <person name="Loftus B.J."/>
            <person name="Fung E."/>
            <person name="Roncaglia P."/>
            <person name="Rowley D."/>
            <person name="Amedeo P."/>
            <person name="Bruno D."/>
            <person name="Vamathevan J."/>
            <person name="Miranda M."/>
            <person name="Anderson I.J."/>
            <person name="Fraser J.A."/>
            <person name="Allen J.E."/>
            <person name="Bosdet I.E."/>
            <person name="Brent M.R."/>
            <person name="Chiu R."/>
            <person name="Doering T.L."/>
            <person name="Donlin M.J."/>
            <person name="D'Souza C.A."/>
            <person name="Fox D.S."/>
            <person name="Grinberg V."/>
            <person name="Fu J."/>
            <person name="Fukushima M."/>
            <person name="Haas B.J."/>
            <person name="Huang J.C."/>
            <person name="Janbon G."/>
            <person name="Jones S.J."/>
            <person name="Koo H.L."/>
            <person name="Krzywinski M.I."/>
            <person name="Kwon-Chung J.K."/>
            <person name="Lengeler K.B."/>
            <person name="Maiti R."/>
            <person name="Marra M.A."/>
            <person name="Marra R.E."/>
            <person name="Mathewson C.A."/>
            <person name="Mitchell T.G."/>
            <person name="Pertea M."/>
            <person name="Riggs F.R."/>
            <person name="Salzberg S.L."/>
            <person name="Schein J.E."/>
            <person name="Shvartsbeyn A."/>
            <person name="Shin H."/>
            <person name="Shumway M."/>
            <person name="Specht C.A."/>
            <person name="Suh B.B."/>
            <person name="Tenney A."/>
            <person name="Utterback T.R."/>
            <person name="Wickes B.L."/>
            <person name="Wortman J.R."/>
            <person name="Wye N.H."/>
            <person name="Kronstad J.W."/>
            <person name="Lodge J.K."/>
            <person name="Heitman J."/>
            <person name="Davis R.W."/>
            <person name="Fraser C.M."/>
            <person name="Hyman R.W."/>
        </authorList>
    </citation>
    <scope>NUCLEOTIDE SEQUENCE [LARGE SCALE GENOMIC DNA]</scope>
    <source>
        <strain evidence="10">JEC21</strain>
    </source>
</reference>
<dbReference type="OrthoDB" id="2154091at2759"/>
<feature type="domain" description="Zn(2)-C6 fungal-type" evidence="9">
    <location>
        <begin position="24"/>
        <end position="54"/>
    </location>
</feature>
<dbReference type="PANTHER" id="PTHR31313:SF81">
    <property type="entry name" value="TY1 ENHANCER ACTIVATOR"/>
    <property type="match status" value="1"/>
</dbReference>
<dbReference type="GO" id="GO:0003677">
    <property type="term" value="F:DNA binding"/>
    <property type="evidence" value="ECO:0007669"/>
    <property type="project" value="UniProtKB-KW"/>
</dbReference>
<dbReference type="SUPFAM" id="SSF57701">
    <property type="entry name" value="Zn2/Cys6 DNA-binding domain"/>
    <property type="match status" value="1"/>
</dbReference>
<evidence type="ECO:0000313" key="10">
    <source>
        <dbReference type="EMBL" id="AAW43864.2"/>
    </source>
</evidence>
<keyword evidence="3" id="KW-0862">Zinc</keyword>
<gene>
    <name evidence="10" type="ordered locus">CNE05300</name>
</gene>
<evidence type="ECO:0000256" key="6">
    <source>
        <dbReference type="ARBA" id="ARBA00023163"/>
    </source>
</evidence>
<dbReference type="CDD" id="cd12148">
    <property type="entry name" value="fungal_TF_MHR"/>
    <property type="match status" value="1"/>
</dbReference>
<organism evidence="10 11">
    <name type="scientific">Cryptococcus deneoformans (strain JEC21 / ATCC MYA-565)</name>
    <name type="common">Cryptococcus neoformans var. neoformans serotype D</name>
    <dbReference type="NCBI Taxonomy" id="214684"/>
    <lineage>
        <taxon>Eukaryota</taxon>
        <taxon>Fungi</taxon>
        <taxon>Dikarya</taxon>
        <taxon>Basidiomycota</taxon>
        <taxon>Agaricomycotina</taxon>
        <taxon>Tremellomycetes</taxon>
        <taxon>Tremellales</taxon>
        <taxon>Cryptococcaceae</taxon>
        <taxon>Cryptococcus</taxon>
        <taxon>Cryptococcus neoformans species complex</taxon>
    </lineage>
</organism>
<proteinExistence type="predicted"/>
<evidence type="ECO:0000256" key="1">
    <source>
        <dbReference type="ARBA" id="ARBA00004123"/>
    </source>
</evidence>
<dbReference type="InterPro" id="IPR036864">
    <property type="entry name" value="Zn2-C6_fun-type_DNA-bd_sf"/>
</dbReference>
<dbReference type="PROSITE" id="PS50048">
    <property type="entry name" value="ZN2_CY6_FUNGAL_2"/>
    <property type="match status" value="1"/>
</dbReference>
<keyword evidence="5" id="KW-0238">DNA-binding</keyword>
<accession>Q5KG07</accession>